<keyword evidence="2" id="KW-1185">Reference proteome</keyword>
<reference evidence="1 2" key="1">
    <citation type="submission" date="2020-08" db="EMBL/GenBank/DDBJ databases">
        <title>Genomic Encyclopedia of Type Strains, Phase IV (KMG-IV): sequencing the most valuable type-strain genomes for metagenomic binning, comparative biology and taxonomic classification.</title>
        <authorList>
            <person name="Goeker M."/>
        </authorList>
    </citation>
    <scope>NUCLEOTIDE SEQUENCE [LARGE SCALE GENOMIC DNA]</scope>
    <source>
        <strain evidence="1 2">DSM 23958</strain>
    </source>
</reference>
<dbReference type="AlphaFoldDB" id="A0A840S4P8"/>
<evidence type="ECO:0000313" key="2">
    <source>
        <dbReference type="Proteomes" id="UP000554837"/>
    </source>
</evidence>
<protein>
    <submittedName>
        <fullName evidence="1">Uncharacterized protein</fullName>
    </submittedName>
</protein>
<dbReference type="EMBL" id="JACHHO010000001">
    <property type="protein sequence ID" value="MBB5203601.1"/>
    <property type="molecule type" value="Genomic_DNA"/>
</dbReference>
<proteinExistence type="predicted"/>
<accession>A0A840S4P8</accession>
<gene>
    <name evidence="1" type="ORF">HNQ51_000894</name>
</gene>
<sequence>MRGFDLMIESDFSLSETARRISSVLGVELVEELTGRYEEYPAFVAERFGRSYALLGPPDPEHDIRDEPTDDFCLSVVPLTGFSEKASDAGELLVALRAGGLRVKIAQ</sequence>
<dbReference type="Proteomes" id="UP000554837">
    <property type="component" value="Unassembled WGS sequence"/>
</dbReference>
<organism evidence="1 2">
    <name type="scientific">Inhella inkyongensis</name>
    <dbReference type="NCBI Taxonomy" id="392593"/>
    <lineage>
        <taxon>Bacteria</taxon>
        <taxon>Pseudomonadati</taxon>
        <taxon>Pseudomonadota</taxon>
        <taxon>Betaproteobacteria</taxon>
        <taxon>Burkholderiales</taxon>
        <taxon>Sphaerotilaceae</taxon>
        <taxon>Inhella</taxon>
    </lineage>
</organism>
<evidence type="ECO:0000313" key="1">
    <source>
        <dbReference type="EMBL" id="MBB5203601.1"/>
    </source>
</evidence>
<name>A0A840S4P8_9BURK</name>
<comment type="caution">
    <text evidence="1">The sequence shown here is derived from an EMBL/GenBank/DDBJ whole genome shotgun (WGS) entry which is preliminary data.</text>
</comment>
<dbReference type="RefSeq" id="WP_138857356.1">
    <property type="nucleotide sequence ID" value="NZ_CP040709.1"/>
</dbReference>